<protein>
    <submittedName>
        <fullName evidence="3">XRE family transcriptional regulator</fullName>
    </submittedName>
</protein>
<dbReference type="EMBL" id="JAXABG010000054">
    <property type="protein sequence ID" value="MDX7086001.1"/>
    <property type="molecule type" value="Genomic_DNA"/>
</dbReference>
<dbReference type="InterPro" id="IPR052345">
    <property type="entry name" value="Rad_response_metalloprotease"/>
</dbReference>
<dbReference type="Gene3D" id="1.10.10.2910">
    <property type="match status" value="1"/>
</dbReference>
<sequence length="379" mass="42622">MAEFALINPQILSWARARAQMSEDALSAGIGVKVEKVISWEDGNANPTFAQAQKLANKLHIPFAYFFLAQPPVEPIPIPDLRTIRNHELQNASVDMLDTIRSVIRKQEWYKDYLIDQEAQPLTFIDSFNFRDHPVNVANDIRNVLGLNDLNPRGLNWEEYQRKIVESAEEAGILVMRSGIVGNNTHRPLNVEEFRGFAISDPYAPVVFINLTDAPAARLFTLLHELAHLWIGKSGISTASTQEERKEERFCNAVAGEFLASERVMHAHWDVEKSLSQNAADLAKMLHVSRYVIARRAYDLGFIDVHAYNEYYQALMAEFHAKEGGGGNFYAIAQNKNSARFSKAILNETLSGRMLLRDAGRLLGIAPAKLRKYATEIGA</sequence>
<dbReference type="Pfam" id="PF06114">
    <property type="entry name" value="Peptidase_M78"/>
    <property type="match status" value="1"/>
</dbReference>
<dbReference type="Proteomes" id="UP001275057">
    <property type="component" value="Unassembled WGS sequence"/>
</dbReference>
<evidence type="ECO:0000313" key="3">
    <source>
        <dbReference type="EMBL" id="MDX7086001.1"/>
    </source>
</evidence>
<comment type="similarity">
    <text evidence="1">Belongs to the short-chain fatty acyl-CoA assimilation regulator (ScfR) family.</text>
</comment>
<dbReference type="InterPro" id="IPR010359">
    <property type="entry name" value="IrrE_HExxH"/>
</dbReference>
<gene>
    <name evidence="3" type="ORF">SJ435_26865</name>
</gene>
<dbReference type="PANTHER" id="PTHR43236:SF2">
    <property type="entry name" value="BLL0069 PROTEIN"/>
    <property type="match status" value="1"/>
</dbReference>
<dbReference type="PANTHER" id="PTHR43236">
    <property type="entry name" value="ANTITOXIN HIGA1"/>
    <property type="match status" value="1"/>
</dbReference>
<dbReference type="SMART" id="SM00530">
    <property type="entry name" value="HTH_XRE"/>
    <property type="match status" value="1"/>
</dbReference>
<comment type="caution">
    <text evidence="3">The sequence shown here is derived from an EMBL/GenBank/DDBJ whole genome shotgun (WGS) entry which is preliminary data.</text>
</comment>
<feature type="domain" description="HTH cro/C1-type" evidence="2">
    <location>
        <begin position="15"/>
        <end position="66"/>
    </location>
</feature>
<organism evidence="3 4">
    <name type="scientific">Serratia marcescens</name>
    <dbReference type="NCBI Taxonomy" id="615"/>
    <lineage>
        <taxon>Bacteria</taxon>
        <taxon>Pseudomonadati</taxon>
        <taxon>Pseudomonadota</taxon>
        <taxon>Gammaproteobacteria</taxon>
        <taxon>Enterobacterales</taxon>
        <taxon>Yersiniaceae</taxon>
        <taxon>Serratia</taxon>
    </lineage>
</organism>
<dbReference type="AlphaFoldDB" id="A0ABD5IPH4"/>
<dbReference type="PROSITE" id="PS50943">
    <property type="entry name" value="HTH_CROC1"/>
    <property type="match status" value="1"/>
</dbReference>
<dbReference type="SUPFAM" id="SSF47413">
    <property type="entry name" value="lambda repressor-like DNA-binding domains"/>
    <property type="match status" value="1"/>
</dbReference>
<evidence type="ECO:0000313" key="4">
    <source>
        <dbReference type="Proteomes" id="UP001275057"/>
    </source>
</evidence>
<reference evidence="3 4" key="1">
    <citation type="submission" date="2023-11" db="EMBL/GenBank/DDBJ databases">
        <title>Detection of rare carbapenemases in Enterobacterales - comparison of two colorimetric and two CIM-based carbapenemase assays.</title>
        <authorList>
            <person name="Schaffarczyk L."/>
            <person name="Noster J."/>
            <person name="Stelzer Y."/>
            <person name="Sattler J."/>
            <person name="Gatermann S."/>
            <person name="Hamprecht A."/>
        </authorList>
    </citation>
    <scope>NUCLEOTIDE SEQUENCE [LARGE SCALE GENOMIC DNA]</scope>
    <source>
        <strain evidence="3 4">CIM-Carb-136</strain>
    </source>
</reference>
<dbReference type="CDD" id="cd00093">
    <property type="entry name" value="HTH_XRE"/>
    <property type="match status" value="1"/>
</dbReference>
<dbReference type="RefSeq" id="WP_319858054.1">
    <property type="nucleotide sequence ID" value="NZ_JAXABG010000054.1"/>
</dbReference>
<proteinExistence type="inferred from homology"/>
<evidence type="ECO:0000259" key="2">
    <source>
        <dbReference type="PROSITE" id="PS50943"/>
    </source>
</evidence>
<dbReference type="InterPro" id="IPR010982">
    <property type="entry name" value="Lambda_DNA-bd_dom_sf"/>
</dbReference>
<name>A0ABD5IPH4_SERMA</name>
<accession>A0ABD5IPH4</accession>
<dbReference type="InterPro" id="IPR001387">
    <property type="entry name" value="Cro/C1-type_HTH"/>
</dbReference>
<evidence type="ECO:0000256" key="1">
    <source>
        <dbReference type="ARBA" id="ARBA00007227"/>
    </source>
</evidence>
<dbReference type="Gene3D" id="1.10.260.40">
    <property type="entry name" value="lambda repressor-like DNA-binding domains"/>
    <property type="match status" value="1"/>
</dbReference>